<proteinExistence type="predicted"/>
<sequence length="154" mass="17813">MIPVMVYTQNGKSADSLFMVKSYLQQIQQTAENKQLTTENCINRLNVLIQQGSWYQEVLSRNTGPALQNNSQEQNNLIQQYRFIIQSAILYKTDLRNNSNQPGSNSNEEVRYLKQHIPPLIHKINQYAGYLKQKRVSFISLLRSDFPDALIFSS</sequence>
<dbReference type="RefSeq" id="WP_188952040.1">
    <property type="nucleotide sequence ID" value="NZ_BMIB01000002.1"/>
</dbReference>
<reference evidence="1" key="1">
    <citation type="journal article" date="2014" name="Int. J. Syst. Evol. Microbiol.">
        <title>Complete genome sequence of Corynebacterium casei LMG S-19264T (=DSM 44701T), isolated from a smear-ripened cheese.</title>
        <authorList>
            <consortium name="US DOE Joint Genome Institute (JGI-PGF)"/>
            <person name="Walter F."/>
            <person name="Albersmeier A."/>
            <person name="Kalinowski J."/>
            <person name="Ruckert C."/>
        </authorList>
    </citation>
    <scope>NUCLEOTIDE SEQUENCE</scope>
    <source>
        <strain evidence="1">CGMCC 1.15290</strain>
    </source>
</reference>
<organism evidence="1 2">
    <name type="scientific">Filimonas zeae</name>
    <dbReference type="NCBI Taxonomy" id="1737353"/>
    <lineage>
        <taxon>Bacteria</taxon>
        <taxon>Pseudomonadati</taxon>
        <taxon>Bacteroidota</taxon>
        <taxon>Chitinophagia</taxon>
        <taxon>Chitinophagales</taxon>
        <taxon>Chitinophagaceae</taxon>
        <taxon>Filimonas</taxon>
    </lineage>
</organism>
<dbReference type="AlphaFoldDB" id="A0A917MVM5"/>
<dbReference type="Proteomes" id="UP000627292">
    <property type="component" value="Unassembled WGS sequence"/>
</dbReference>
<evidence type="ECO:0000313" key="1">
    <source>
        <dbReference type="EMBL" id="GGH66921.1"/>
    </source>
</evidence>
<name>A0A917MVM5_9BACT</name>
<comment type="caution">
    <text evidence="1">The sequence shown here is derived from an EMBL/GenBank/DDBJ whole genome shotgun (WGS) entry which is preliminary data.</text>
</comment>
<reference evidence="1" key="2">
    <citation type="submission" date="2020-09" db="EMBL/GenBank/DDBJ databases">
        <authorList>
            <person name="Sun Q."/>
            <person name="Zhou Y."/>
        </authorList>
    </citation>
    <scope>NUCLEOTIDE SEQUENCE</scope>
    <source>
        <strain evidence="1">CGMCC 1.15290</strain>
    </source>
</reference>
<gene>
    <name evidence="1" type="ORF">GCM10011379_21600</name>
</gene>
<evidence type="ECO:0000313" key="2">
    <source>
        <dbReference type="Proteomes" id="UP000627292"/>
    </source>
</evidence>
<accession>A0A917MVM5</accession>
<protein>
    <submittedName>
        <fullName evidence="1">Uncharacterized protein</fullName>
    </submittedName>
</protein>
<dbReference type="EMBL" id="BMIB01000002">
    <property type="protein sequence ID" value="GGH66921.1"/>
    <property type="molecule type" value="Genomic_DNA"/>
</dbReference>
<keyword evidence="2" id="KW-1185">Reference proteome</keyword>